<dbReference type="CDD" id="cd00037">
    <property type="entry name" value="CLECT"/>
    <property type="match status" value="2"/>
</dbReference>
<protein>
    <submittedName>
        <fullName evidence="3">C-type lectin domain-containing protein</fullName>
    </submittedName>
</protein>
<accession>A0A914EGF4</accession>
<dbReference type="InterPro" id="IPR050111">
    <property type="entry name" value="C-type_lectin/snaclec_domain"/>
</dbReference>
<organism evidence="2 3">
    <name type="scientific">Acrobeloides nanus</name>
    <dbReference type="NCBI Taxonomy" id="290746"/>
    <lineage>
        <taxon>Eukaryota</taxon>
        <taxon>Metazoa</taxon>
        <taxon>Ecdysozoa</taxon>
        <taxon>Nematoda</taxon>
        <taxon>Chromadorea</taxon>
        <taxon>Rhabditida</taxon>
        <taxon>Tylenchina</taxon>
        <taxon>Cephalobomorpha</taxon>
        <taxon>Cephaloboidea</taxon>
        <taxon>Cephalobidae</taxon>
        <taxon>Acrobeloides</taxon>
    </lineage>
</organism>
<dbReference type="Pfam" id="PF00059">
    <property type="entry name" value="Lectin_C"/>
    <property type="match status" value="2"/>
</dbReference>
<dbReference type="PROSITE" id="PS50041">
    <property type="entry name" value="C_TYPE_LECTIN_2"/>
    <property type="match status" value="2"/>
</dbReference>
<feature type="domain" description="C-type lectin" evidence="1">
    <location>
        <begin position="93"/>
        <end position="211"/>
    </location>
</feature>
<dbReference type="AlphaFoldDB" id="A0A914EGF4"/>
<dbReference type="Proteomes" id="UP000887540">
    <property type="component" value="Unplaced"/>
</dbReference>
<evidence type="ECO:0000259" key="1">
    <source>
        <dbReference type="PROSITE" id="PS50041"/>
    </source>
</evidence>
<dbReference type="SMART" id="SM00034">
    <property type="entry name" value="CLECT"/>
    <property type="match status" value="1"/>
</dbReference>
<name>A0A914EGF4_9BILA</name>
<sequence>MGNFSNPGAFWIGATSLVKGTGNWTWIDGNLWSFSNWGFGRPRNINSYDAVQIHSPSGVWIDASRLGELPYICEIPSRAPRNCPGPNWVYISQTGSCYRVLPQNDTWVNQYQACLSLGADLASIHSNIENILVGSFVLDTLQIPQTTSAYFYVGLEQKTKGTWTWSDGTSFDYGNMSGTDGNYGSAYGSLQYTAFSWASVDGSQKLPAVCKSDPF</sequence>
<dbReference type="WBParaSite" id="ACRNAN_scaffold7697.g12169.t1">
    <property type="protein sequence ID" value="ACRNAN_scaffold7697.g12169.t1"/>
    <property type="gene ID" value="ACRNAN_scaffold7697.g12169"/>
</dbReference>
<dbReference type="InterPro" id="IPR016187">
    <property type="entry name" value="CTDL_fold"/>
</dbReference>
<dbReference type="InterPro" id="IPR016186">
    <property type="entry name" value="C-type_lectin-like/link_sf"/>
</dbReference>
<feature type="domain" description="C-type lectin" evidence="1">
    <location>
        <begin position="10"/>
        <end position="74"/>
    </location>
</feature>
<reference evidence="3" key="1">
    <citation type="submission" date="2022-11" db="UniProtKB">
        <authorList>
            <consortium name="WormBaseParasite"/>
        </authorList>
    </citation>
    <scope>IDENTIFICATION</scope>
</reference>
<evidence type="ECO:0000313" key="3">
    <source>
        <dbReference type="WBParaSite" id="ACRNAN_scaffold7697.g12169.t1"/>
    </source>
</evidence>
<keyword evidence="2" id="KW-1185">Reference proteome</keyword>
<dbReference type="Gene3D" id="3.10.100.10">
    <property type="entry name" value="Mannose-Binding Protein A, subunit A"/>
    <property type="match status" value="2"/>
</dbReference>
<proteinExistence type="predicted"/>
<dbReference type="SUPFAM" id="SSF56436">
    <property type="entry name" value="C-type lectin-like"/>
    <property type="match status" value="2"/>
</dbReference>
<dbReference type="InterPro" id="IPR001304">
    <property type="entry name" value="C-type_lectin-like"/>
</dbReference>
<evidence type="ECO:0000313" key="2">
    <source>
        <dbReference type="Proteomes" id="UP000887540"/>
    </source>
</evidence>
<dbReference type="PANTHER" id="PTHR22803">
    <property type="entry name" value="MANNOSE, PHOSPHOLIPASE, LECTIN RECEPTOR RELATED"/>
    <property type="match status" value="1"/>
</dbReference>